<dbReference type="FunFam" id="3.40.850.10:FF:000373">
    <property type="entry name" value="p-loop nucleoside triphosphate hydrolase superfamily protein with CH (Calponin Homology) domain"/>
    <property type="match status" value="1"/>
</dbReference>
<feature type="region of interest" description="Disordered" evidence="5">
    <location>
        <begin position="973"/>
        <end position="1007"/>
    </location>
</feature>
<evidence type="ECO:0000313" key="8">
    <source>
        <dbReference type="EMBL" id="GER42763.1"/>
    </source>
</evidence>
<keyword evidence="3" id="KW-0067">ATP-binding</keyword>
<evidence type="ECO:0000313" key="9">
    <source>
        <dbReference type="Proteomes" id="UP000325081"/>
    </source>
</evidence>
<feature type="compositionally biased region" description="Basic and acidic residues" evidence="5">
    <location>
        <begin position="239"/>
        <end position="254"/>
    </location>
</feature>
<evidence type="ECO:0000256" key="4">
    <source>
        <dbReference type="SAM" id="Coils"/>
    </source>
</evidence>
<dbReference type="EMBL" id="BKCP01006449">
    <property type="protein sequence ID" value="GER42763.1"/>
    <property type="molecule type" value="Genomic_DNA"/>
</dbReference>
<evidence type="ECO:0000259" key="6">
    <source>
        <dbReference type="PROSITE" id="PS50021"/>
    </source>
</evidence>
<dbReference type="Pfam" id="PF04194">
    <property type="entry name" value="PDCD2_C"/>
    <property type="match status" value="1"/>
</dbReference>
<gene>
    <name evidence="8" type="ORF">STAS_19582</name>
</gene>
<evidence type="ECO:0000259" key="7">
    <source>
        <dbReference type="PROSITE" id="PS50067"/>
    </source>
</evidence>
<keyword evidence="4" id="KW-0175">Coiled coil</keyword>
<keyword evidence="9" id="KW-1185">Reference proteome</keyword>
<dbReference type="PANTHER" id="PTHR47972:SF39">
    <property type="entry name" value="KINESIN-LIKE PROTEIN KIN-14I"/>
    <property type="match status" value="1"/>
</dbReference>
<dbReference type="InterPro" id="IPR027640">
    <property type="entry name" value="Kinesin-like_fam"/>
</dbReference>
<organism evidence="8 9">
    <name type="scientific">Striga asiatica</name>
    <name type="common">Asiatic witchweed</name>
    <name type="synonym">Buchnera asiatica</name>
    <dbReference type="NCBI Taxonomy" id="4170"/>
    <lineage>
        <taxon>Eukaryota</taxon>
        <taxon>Viridiplantae</taxon>
        <taxon>Streptophyta</taxon>
        <taxon>Embryophyta</taxon>
        <taxon>Tracheophyta</taxon>
        <taxon>Spermatophyta</taxon>
        <taxon>Magnoliopsida</taxon>
        <taxon>eudicotyledons</taxon>
        <taxon>Gunneridae</taxon>
        <taxon>Pentapetalae</taxon>
        <taxon>asterids</taxon>
        <taxon>lamiids</taxon>
        <taxon>Lamiales</taxon>
        <taxon>Orobanchaceae</taxon>
        <taxon>Buchnereae</taxon>
        <taxon>Striga</taxon>
    </lineage>
</organism>
<dbReference type="SUPFAM" id="SSF52540">
    <property type="entry name" value="P-loop containing nucleoside triphosphate hydrolases"/>
    <property type="match status" value="1"/>
</dbReference>
<dbReference type="CDD" id="cd21203">
    <property type="entry name" value="CH_AtKIN14-like"/>
    <property type="match status" value="1"/>
</dbReference>
<dbReference type="OrthoDB" id="3176171at2759"/>
<comment type="caution">
    <text evidence="8">The sequence shown here is derived from an EMBL/GenBank/DDBJ whole genome shotgun (WGS) entry which is preliminary data.</text>
</comment>
<dbReference type="InterPro" id="IPR007320">
    <property type="entry name" value="PDCD2_C"/>
</dbReference>
<feature type="binding site" evidence="3">
    <location>
        <begin position="460"/>
        <end position="467"/>
    </location>
    <ligand>
        <name>ATP</name>
        <dbReference type="ChEBI" id="CHEBI:30616"/>
    </ligand>
</feature>
<comment type="similarity">
    <text evidence="1">Belongs to the TRAFAC class myosin-kinesin ATPase superfamily. Kinesin family. KIN-14 subfamily.</text>
</comment>
<evidence type="ECO:0000256" key="1">
    <source>
        <dbReference type="ARBA" id="ARBA00010899"/>
    </source>
</evidence>
<dbReference type="GO" id="GO:0005737">
    <property type="term" value="C:cytoplasm"/>
    <property type="evidence" value="ECO:0007669"/>
    <property type="project" value="InterPro"/>
</dbReference>
<name>A0A5A7QBX0_STRAF</name>
<dbReference type="SUPFAM" id="SSF47576">
    <property type="entry name" value="Calponin-homology domain, CH-domain"/>
    <property type="match status" value="1"/>
</dbReference>
<dbReference type="InterPro" id="IPR027417">
    <property type="entry name" value="P-loop_NTPase"/>
</dbReference>
<dbReference type="InterPro" id="IPR031852">
    <property type="entry name" value="Vik1/Cik1_MT-bd"/>
</dbReference>
<dbReference type="InterPro" id="IPR001715">
    <property type="entry name" value="CH_dom"/>
</dbReference>
<dbReference type="GO" id="GO:0008017">
    <property type="term" value="F:microtubule binding"/>
    <property type="evidence" value="ECO:0007669"/>
    <property type="project" value="InterPro"/>
</dbReference>
<dbReference type="PRINTS" id="PR00380">
    <property type="entry name" value="KINESINHEAVY"/>
</dbReference>
<sequence>MATVEGELSFSVASVVEGVLQQHGHRSRELDFDARRAEEAALRRYEAAAWLRKLVGVVGAKDLPAEPSEEEFRLGLRSGIVLCNALNKIQQGAVLKVVESPCDSALLPDGAALSAYQYFENVRNFLVAMEEMGIPTFEASDLEQGGKSSRVVNCVLALKSYYEWRQAGGNGVWKFGGNLKPSTSGKQFVRKNSEPFMNSLSRTVSANEKSLNGICPNKDSNRTPSSSLSVLVRAILSDRKPDEVPNKKANDLRDSNISSGNKSVLKPATHDVQIEGHSAAVANRDQISQKNQIFDKESEGRFMKQQTIVDQQQKDIEVLKQALSTTKSGMQYMQMKFHEEVNNLGIHVHGLAHAASSYHRVLEENRKLYNQVQDLKGNIRVYCRVRPFLSGQFNRLSTVDHIEEGTIMINTLAKNGKGQKCFNFNKVFGPSATQEEVFSDTRPLVRSVLDGYNVCIFAYGQTGSGKTYTMTGPRDLTEHSQGVNYRALSDLFLLAEQRQHTFFSQTGLSVPDASLINVSSTSDVIDLMNVGQRNRAVGATALNDRSSRSHSCLTVHVQGKDLTTGNVLRGCMHLVDLAGSERVDKSEVTGDRLKEAQHINKSLSALGDVISSLAQKNSHVPYRNSKLTQLLQDSLGGQAKTLMFVHISPEPDAIGETISTLKFAERVATVELGAARVNKDSSDVKELKEQIASLKAALARRDGEPVAIQQKPGGSPCNNMQPSPFQPKNNTALISPNGLRKPMEDVGNIEVRSNNTALRQKNQNMDLDVLLGNSPTWPPLVTLDQNNTVEEDREVGPGEWVDKLMVNKQENNPNGADESPFNQKCLLEYSSKYILPEKKPNGLFSVNNQFGVIKAADDSDELDAGNSDSSESDLLWQLNNNSKLIINSIGPKVEKALAKQTRSPELRSMIPKLGPSPLRKAISGASQGHASQRITKPIGVIKRKMGSRNMPRNSREMDDVANGKSLESLQISPLDYDVDEDEPQNDGVRDDVSDEDDEDDRLPVTLGLPEKPKNSWALLRQYFPSKAGGFPAWLDPIHLPSGKSSLCDFCGDPLQSLLQVYAPLSEEDSTFHRTLFVFMCTSMTCLLRDQHEQWRRHPEIPSRSVKVFRCQLPLVNSFYSSKPPAEDGSEQPLSAGALLCNWCGTWKGDKICGSCKRAPASNSLWPEYEITNVEECELEDEASNDDGSVSPLISRSRADDSLGQLQTYFNGHGDNRSWASFQESISLAPDQVVRYSRSAQAKPLWPVSSGRPSKFDIPKCNYCGGNRVFEFQVLPQLLYFFHVQDEENSLDWATIAVYTCEASCEGPVSYKEEFAWVQLASQST</sequence>
<evidence type="ECO:0000256" key="2">
    <source>
        <dbReference type="ARBA" id="ARBA00023175"/>
    </source>
</evidence>
<feature type="domain" description="Kinesin motor" evidence="7">
    <location>
        <begin position="378"/>
        <end position="670"/>
    </location>
</feature>
<dbReference type="InterPro" id="IPR036872">
    <property type="entry name" value="CH_dom_sf"/>
</dbReference>
<proteinExistence type="inferred from homology"/>
<dbReference type="PROSITE" id="PS50021">
    <property type="entry name" value="CH"/>
    <property type="match status" value="1"/>
</dbReference>
<dbReference type="FunFam" id="1.10.418.10:FF:000062">
    <property type="entry name" value="Kinesin-like protein KIN-14I isoform A"/>
    <property type="match status" value="1"/>
</dbReference>
<keyword evidence="2 3" id="KW-0505">Motor protein</keyword>
<accession>A0A5A7QBX0</accession>
<dbReference type="Proteomes" id="UP000325081">
    <property type="component" value="Unassembled WGS sequence"/>
</dbReference>
<feature type="region of interest" description="Disordered" evidence="5">
    <location>
        <begin position="239"/>
        <end position="263"/>
    </location>
</feature>
<dbReference type="SMART" id="SM00033">
    <property type="entry name" value="CH"/>
    <property type="match status" value="1"/>
</dbReference>
<dbReference type="FunFam" id="3.40.850.10:FF:000111">
    <property type="entry name" value="p-loop nucleoside triphosphate hydrolase superfamily protein with CH (Calponin Homology) domain"/>
    <property type="match status" value="1"/>
</dbReference>
<dbReference type="Pfam" id="PF16796">
    <property type="entry name" value="Microtub_bd"/>
    <property type="match status" value="1"/>
</dbReference>
<dbReference type="SMART" id="SM00129">
    <property type="entry name" value="KISc"/>
    <property type="match status" value="1"/>
</dbReference>
<feature type="coiled-coil region" evidence="4">
    <location>
        <begin position="677"/>
        <end position="704"/>
    </location>
</feature>
<dbReference type="GO" id="GO:0003777">
    <property type="term" value="F:microtubule motor activity"/>
    <property type="evidence" value="ECO:0007669"/>
    <property type="project" value="InterPro"/>
</dbReference>
<protein>
    <submittedName>
        <fullName evidence="8">Kinesin-like protein</fullName>
    </submittedName>
</protein>
<dbReference type="GO" id="GO:0005524">
    <property type="term" value="F:ATP binding"/>
    <property type="evidence" value="ECO:0007669"/>
    <property type="project" value="UniProtKB-UniRule"/>
</dbReference>
<dbReference type="InterPro" id="IPR001752">
    <property type="entry name" value="Kinesin_motor_dom"/>
</dbReference>
<dbReference type="Gene3D" id="3.40.850.10">
    <property type="entry name" value="Kinesin motor domain"/>
    <property type="match status" value="2"/>
</dbReference>
<reference evidence="9" key="1">
    <citation type="journal article" date="2019" name="Curr. Biol.">
        <title>Genome Sequence of Striga asiatica Provides Insight into the Evolution of Plant Parasitism.</title>
        <authorList>
            <person name="Yoshida S."/>
            <person name="Kim S."/>
            <person name="Wafula E.K."/>
            <person name="Tanskanen J."/>
            <person name="Kim Y.M."/>
            <person name="Honaas L."/>
            <person name="Yang Z."/>
            <person name="Spallek T."/>
            <person name="Conn C.E."/>
            <person name="Ichihashi Y."/>
            <person name="Cheong K."/>
            <person name="Cui S."/>
            <person name="Der J.P."/>
            <person name="Gundlach H."/>
            <person name="Jiao Y."/>
            <person name="Hori C."/>
            <person name="Ishida J.K."/>
            <person name="Kasahara H."/>
            <person name="Kiba T."/>
            <person name="Kim M.S."/>
            <person name="Koo N."/>
            <person name="Laohavisit A."/>
            <person name="Lee Y.H."/>
            <person name="Lumba S."/>
            <person name="McCourt P."/>
            <person name="Mortimer J.C."/>
            <person name="Mutuku J.M."/>
            <person name="Nomura T."/>
            <person name="Sasaki-Sekimoto Y."/>
            <person name="Seto Y."/>
            <person name="Wang Y."/>
            <person name="Wakatake T."/>
            <person name="Sakakibara H."/>
            <person name="Demura T."/>
            <person name="Yamaguchi S."/>
            <person name="Yoneyama K."/>
            <person name="Manabe R.I."/>
            <person name="Nelson D.C."/>
            <person name="Schulman A.H."/>
            <person name="Timko M.P."/>
            <person name="dePamphilis C.W."/>
            <person name="Choi D."/>
            <person name="Shirasu K."/>
        </authorList>
    </citation>
    <scope>NUCLEOTIDE SEQUENCE [LARGE SCALE GENOMIC DNA]</scope>
    <source>
        <strain evidence="9">cv. UVA1</strain>
    </source>
</reference>
<dbReference type="PROSITE" id="PS50067">
    <property type="entry name" value="KINESIN_MOTOR_2"/>
    <property type="match status" value="1"/>
</dbReference>
<dbReference type="Pfam" id="PF00307">
    <property type="entry name" value="CH"/>
    <property type="match status" value="1"/>
</dbReference>
<evidence type="ECO:0000256" key="3">
    <source>
        <dbReference type="PROSITE-ProRule" id="PRU00283"/>
    </source>
</evidence>
<feature type="region of interest" description="Disordered" evidence="5">
    <location>
        <begin position="944"/>
        <end position="963"/>
    </location>
</feature>
<dbReference type="GO" id="GO:0015630">
    <property type="term" value="C:microtubule cytoskeleton"/>
    <property type="evidence" value="ECO:0007669"/>
    <property type="project" value="TreeGrafter"/>
</dbReference>
<evidence type="ECO:0000256" key="5">
    <source>
        <dbReference type="SAM" id="MobiDB-lite"/>
    </source>
</evidence>
<dbReference type="GO" id="GO:0007018">
    <property type="term" value="P:microtubule-based movement"/>
    <property type="evidence" value="ECO:0007669"/>
    <property type="project" value="InterPro"/>
</dbReference>
<keyword evidence="3" id="KW-0547">Nucleotide-binding</keyword>
<dbReference type="InterPro" id="IPR036961">
    <property type="entry name" value="Kinesin_motor_dom_sf"/>
</dbReference>
<feature type="domain" description="Calponin-homology (CH)" evidence="6">
    <location>
        <begin position="41"/>
        <end position="163"/>
    </location>
</feature>
<dbReference type="Pfam" id="PF00225">
    <property type="entry name" value="Kinesin"/>
    <property type="match status" value="1"/>
</dbReference>
<dbReference type="Gene3D" id="1.10.418.10">
    <property type="entry name" value="Calponin-like domain"/>
    <property type="match status" value="1"/>
</dbReference>
<dbReference type="PANTHER" id="PTHR47972">
    <property type="entry name" value="KINESIN-LIKE PROTEIN KLP-3"/>
    <property type="match status" value="1"/>
</dbReference>